<dbReference type="GO" id="GO:0005886">
    <property type="term" value="C:plasma membrane"/>
    <property type="evidence" value="ECO:0007669"/>
    <property type="project" value="InterPro"/>
</dbReference>
<evidence type="ECO:0000256" key="9">
    <source>
        <dbReference type="RuleBase" id="RU366001"/>
    </source>
</evidence>
<dbReference type="GO" id="GO:0015419">
    <property type="term" value="F:ABC-type sulfate transporter activity"/>
    <property type="evidence" value="ECO:0007669"/>
    <property type="project" value="UniProtKB-UniRule"/>
</dbReference>
<dbReference type="PROSITE" id="PS50928">
    <property type="entry name" value="ABC_TM1"/>
    <property type="match status" value="1"/>
</dbReference>
<dbReference type="EMBL" id="BJYX01000019">
    <property type="protein sequence ID" value="GEO31363.1"/>
    <property type="molecule type" value="Genomic_DNA"/>
</dbReference>
<dbReference type="NCBIfam" id="TIGR02139">
    <property type="entry name" value="permease_CysT"/>
    <property type="match status" value="1"/>
</dbReference>
<feature type="transmembrane region" description="Helical" evidence="9">
    <location>
        <begin position="242"/>
        <end position="263"/>
    </location>
</feature>
<protein>
    <recommendedName>
        <fullName evidence="9">Sulfate transport system permease protein CysT</fullName>
    </recommendedName>
</protein>
<accession>A0A512D4G3</accession>
<evidence type="ECO:0000256" key="4">
    <source>
        <dbReference type="ARBA" id="ARBA00022692"/>
    </source>
</evidence>
<dbReference type="SUPFAM" id="SSF161098">
    <property type="entry name" value="MetI-like"/>
    <property type="match status" value="1"/>
</dbReference>
<feature type="domain" description="ABC transmembrane type-1" evidence="11">
    <location>
        <begin position="121"/>
        <end position="317"/>
    </location>
</feature>
<feature type="transmembrane region" description="Helical" evidence="9">
    <location>
        <begin position="192"/>
        <end position="210"/>
    </location>
</feature>
<sequence length="332" mass="34391">MTAHTDEQRGGLRPGTDAAPLPPRPDPTPTDGTRPDADAPRPDGAGPPAAGRAGSAAGSGRPRGSGAGLGGLRRPLGVGVVTLWLSVIVLLPLAALTVAAFGDGLAGFWDAVTAPTALAALWVTVLVSAIVALVNAVLGTLVAWVLVRDEFRGKRLVNAVIDLPFALPTIVASIVLLALYGPNSPIGVELNATRWGLVVALLFVTLPFVVRSVQPVLIEADREVEEAAASLGASGWTTFRRIVLPTLGPAILSGTGLAFARAIGEYGSVVLIGGNIPRDTQVASQYIQQQIEIDRPQAAAAVSVALLAIAFLTLFVLRVVSSRTQRREERDA</sequence>
<comment type="subunit">
    <text evidence="2">The complex is composed of two ATP-binding proteins (CysA), two transmembrane proteins (CysT and CysW) and a solute-binding protein (CysP).</text>
</comment>
<dbReference type="InterPro" id="IPR035906">
    <property type="entry name" value="MetI-like_sf"/>
</dbReference>
<dbReference type="InterPro" id="IPR011865">
    <property type="entry name" value="CysT_permease"/>
</dbReference>
<comment type="function">
    <text evidence="9">Part of the ABC transporter complex (TC 3.A.1.6.1) involved in sulfate/thiosulfate import.</text>
</comment>
<evidence type="ECO:0000256" key="7">
    <source>
        <dbReference type="ARBA" id="ARBA00023136"/>
    </source>
</evidence>
<feature type="transmembrane region" description="Helical" evidence="9">
    <location>
        <begin position="121"/>
        <end position="147"/>
    </location>
</feature>
<dbReference type="RefSeq" id="WP_246111390.1">
    <property type="nucleotide sequence ID" value="NZ_BAAARO010000007.1"/>
</dbReference>
<keyword evidence="6 9" id="KW-0764">Sulfate transport</keyword>
<dbReference type="Proteomes" id="UP000321534">
    <property type="component" value="Unassembled WGS sequence"/>
</dbReference>
<keyword evidence="13" id="KW-1185">Reference proteome</keyword>
<evidence type="ECO:0000313" key="13">
    <source>
        <dbReference type="Proteomes" id="UP000321534"/>
    </source>
</evidence>
<organism evidence="12 13">
    <name type="scientific">Terrabacter aerolatus</name>
    <dbReference type="NCBI Taxonomy" id="422442"/>
    <lineage>
        <taxon>Bacteria</taxon>
        <taxon>Bacillati</taxon>
        <taxon>Actinomycetota</taxon>
        <taxon>Actinomycetes</taxon>
        <taxon>Micrococcales</taxon>
        <taxon>Intrasporangiaceae</taxon>
        <taxon>Terrabacter</taxon>
    </lineage>
</organism>
<feature type="region of interest" description="Disordered" evidence="10">
    <location>
        <begin position="1"/>
        <end position="68"/>
    </location>
</feature>
<proteinExistence type="inferred from homology"/>
<dbReference type="InterPro" id="IPR005667">
    <property type="entry name" value="Sulph_transpt2"/>
</dbReference>
<feature type="transmembrane region" description="Helical" evidence="9">
    <location>
        <begin position="76"/>
        <end position="101"/>
    </location>
</feature>
<dbReference type="Pfam" id="PF00528">
    <property type="entry name" value="BPD_transp_1"/>
    <property type="match status" value="1"/>
</dbReference>
<feature type="compositionally biased region" description="Low complexity" evidence="10">
    <location>
        <begin position="42"/>
        <end position="60"/>
    </location>
</feature>
<evidence type="ECO:0000313" key="12">
    <source>
        <dbReference type="EMBL" id="GEO31363.1"/>
    </source>
</evidence>
<dbReference type="FunFam" id="1.10.3720.10:FF:000004">
    <property type="entry name" value="Sulfate transport system permease protein CysT"/>
    <property type="match status" value="1"/>
</dbReference>
<evidence type="ECO:0000256" key="10">
    <source>
        <dbReference type="SAM" id="MobiDB-lite"/>
    </source>
</evidence>
<dbReference type="CDD" id="cd06261">
    <property type="entry name" value="TM_PBP2"/>
    <property type="match status" value="1"/>
</dbReference>
<dbReference type="Gene3D" id="1.10.3720.10">
    <property type="entry name" value="MetI-like"/>
    <property type="match status" value="1"/>
</dbReference>
<feature type="transmembrane region" description="Helical" evidence="9">
    <location>
        <begin position="298"/>
        <end position="320"/>
    </location>
</feature>
<feature type="compositionally biased region" description="Basic and acidic residues" evidence="10">
    <location>
        <begin position="1"/>
        <end position="10"/>
    </location>
</feature>
<keyword evidence="5 9" id="KW-1133">Transmembrane helix</keyword>
<comment type="caution">
    <text evidence="12">The sequence shown here is derived from an EMBL/GenBank/DDBJ whole genome shotgun (WGS) entry which is preliminary data.</text>
</comment>
<comment type="similarity">
    <text evidence="9">Belongs to the binding-protein-dependent transport system permease family. CysTW subfamily.</text>
</comment>
<evidence type="ECO:0000256" key="3">
    <source>
        <dbReference type="ARBA" id="ARBA00022448"/>
    </source>
</evidence>
<feature type="transmembrane region" description="Helical" evidence="9">
    <location>
        <begin position="159"/>
        <end position="180"/>
    </location>
</feature>
<reference evidence="12 13" key="1">
    <citation type="submission" date="2019-07" db="EMBL/GenBank/DDBJ databases">
        <title>Whole genome shotgun sequence of Terrabacter aerolatus NBRC 106305.</title>
        <authorList>
            <person name="Hosoyama A."/>
            <person name="Uohara A."/>
            <person name="Ohji S."/>
            <person name="Ichikawa N."/>
        </authorList>
    </citation>
    <scope>NUCLEOTIDE SEQUENCE [LARGE SCALE GENOMIC DNA]</scope>
    <source>
        <strain evidence="12 13">NBRC 106305</strain>
    </source>
</reference>
<dbReference type="AlphaFoldDB" id="A0A512D4G3"/>
<comment type="subcellular location">
    <subcellularLocation>
        <location evidence="1">Membrane</location>
        <topology evidence="1">Multi-pass membrane protein</topology>
    </subcellularLocation>
</comment>
<evidence type="ECO:0000256" key="5">
    <source>
        <dbReference type="ARBA" id="ARBA00022989"/>
    </source>
</evidence>
<dbReference type="PANTHER" id="PTHR30406:SF8">
    <property type="entry name" value="SULFATE TRANSPORT SYSTEM PERMEASE PROTEIN CYST"/>
    <property type="match status" value="1"/>
</dbReference>
<evidence type="ECO:0000259" key="11">
    <source>
        <dbReference type="PROSITE" id="PS50928"/>
    </source>
</evidence>
<comment type="caution">
    <text evidence="9">Lacks conserved residue(s) required for the propagation of feature annotation.</text>
</comment>
<name>A0A512D4G3_9MICO</name>
<evidence type="ECO:0000256" key="1">
    <source>
        <dbReference type="ARBA" id="ARBA00004141"/>
    </source>
</evidence>
<evidence type="ECO:0000256" key="6">
    <source>
        <dbReference type="ARBA" id="ARBA00023032"/>
    </source>
</evidence>
<dbReference type="NCBIfam" id="TIGR00969">
    <property type="entry name" value="3a0106s02"/>
    <property type="match status" value="1"/>
</dbReference>
<evidence type="ECO:0000256" key="2">
    <source>
        <dbReference type="ARBA" id="ARBA00011779"/>
    </source>
</evidence>
<dbReference type="PANTHER" id="PTHR30406">
    <property type="entry name" value="SULFATE TRANSPORT SYSTEM PERMEASE PROTEIN"/>
    <property type="match status" value="1"/>
</dbReference>
<comment type="function">
    <text evidence="8">Part of the ABC transporter complex CysAWTP (TC 3.A.1.6.1) involved in sulfate/thiosulfate import. Probably responsible for the translocation of the substrate across the membrane.</text>
</comment>
<gene>
    <name evidence="12" type="primary">cysT</name>
    <name evidence="12" type="ORF">TAE01_31730</name>
</gene>
<dbReference type="InterPro" id="IPR000515">
    <property type="entry name" value="MetI-like"/>
</dbReference>
<keyword evidence="3 9" id="KW-0813">Transport</keyword>
<keyword evidence="7 9" id="KW-0472">Membrane</keyword>
<evidence type="ECO:0000256" key="8">
    <source>
        <dbReference type="ARBA" id="ARBA00025323"/>
    </source>
</evidence>
<keyword evidence="4 9" id="KW-0812">Transmembrane</keyword>